<protein>
    <submittedName>
        <fullName evidence="1">Uncharacterized protein</fullName>
    </submittedName>
</protein>
<name>A0AA40B4M0_9PEZI</name>
<dbReference type="AlphaFoldDB" id="A0AA40B4M0"/>
<evidence type="ECO:0000313" key="2">
    <source>
        <dbReference type="Proteomes" id="UP001172101"/>
    </source>
</evidence>
<gene>
    <name evidence="1" type="ORF">B0T26DRAFT_695152</name>
</gene>
<proteinExistence type="predicted"/>
<organism evidence="1 2">
    <name type="scientific">Lasiosphaeria miniovina</name>
    <dbReference type="NCBI Taxonomy" id="1954250"/>
    <lineage>
        <taxon>Eukaryota</taxon>
        <taxon>Fungi</taxon>
        <taxon>Dikarya</taxon>
        <taxon>Ascomycota</taxon>
        <taxon>Pezizomycotina</taxon>
        <taxon>Sordariomycetes</taxon>
        <taxon>Sordariomycetidae</taxon>
        <taxon>Sordariales</taxon>
        <taxon>Lasiosphaeriaceae</taxon>
        <taxon>Lasiosphaeria</taxon>
    </lineage>
</organism>
<sequence>MLVSEETTGMAEGEEDELACVLEAEGVELPTEMELGLVGTSVLLDSTELLDFTELLDSTELLDPTELLDSRELLGMLTRPLPVDSEAVLETEMAGVSMELIVSEEPTVSEEMTVSEELAVVLGMVRLNTVSEDAVPRMEVEEMPRSGVLLHEPSITVTVDTRVLVTVTETAESYPGPYSCWGRPRSGGGIARAKASLGVC</sequence>
<evidence type="ECO:0000313" key="1">
    <source>
        <dbReference type="EMBL" id="KAK0727606.1"/>
    </source>
</evidence>
<accession>A0AA40B4M0</accession>
<reference evidence="1" key="1">
    <citation type="submission" date="2023-06" db="EMBL/GenBank/DDBJ databases">
        <title>Genome-scale phylogeny and comparative genomics of the fungal order Sordariales.</title>
        <authorList>
            <consortium name="Lawrence Berkeley National Laboratory"/>
            <person name="Hensen N."/>
            <person name="Bonometti L."/>
            <person name="Westerberg I."/>
            <person name="Brannstrom I.O."/>
            <person name="Guillou S."/>
            <person name="Cros-Aarteil S."/>
            <person name="Calhoun S."/>
            <person name="Haridas S."/>
            <person name="Kuo A."/>
            <person name="Mondo S."/>
            <person name="Pangilinan J."/>
            <person name="Riley R."/>
            <person name="LaButti K."/>
            <person name="Andreopoulos B."/>
            <person name="Lipzen A."/>
            <person name="Chen C."/>
            <person name="Yanf M."/>
            <person name="Daum C."/>
            <person name="Ng V."/>
            <person name="Clum A."/>
            <person name="Steindorff A."/>
            <person name="Ohm R."/>
            <person name="Martin F."/>
            <person name="Silar P."/>
            <person name="Natvig D."/>
            <person name="Lalanne C."/>
            <person name="Gautier V."/>
            <person name="Ament-velasquez S.L."/>
            <person name="Kruys A."/>
            <person name="Hutchinson M.I."/>
            <person name="Powell A.J."/>
            <person name="Barry K."/>
            <person name="Miller A.N."/>
            <person name="Grigoriev I.V."/>
            <person name="Debuchy R."/>
            <person name="Gladieux P."/>
            <person name="Thoren M.H."/>
            <person name="Johannesson H."/>
        </authorList>
    </citation>
    <scope>NUCLEOTIDE SEQUENCE</scope>
    <source>
        <strain evidence="1">SMH2392-1A</strain>
    </source>
</reference>
<dbReference type="GeneID" id="85324551"/>
<dbReference type="RefSeq" id="XP_060300461.1">
    <property type="nucleotide sequence ID" value="XM_060441281.1"/>
</dbReference>
<keyword evidence="2" id="KW-1185">Reference proteome</keyword>
<comment type="caution">
    <text evidence="1">The sequence shown here is derived from an EMBL/GenBank/DDBJ whole genome shotgun (WGS) entry which is preliminary data.</text>
</comment>
<dbReference type="Proteomes" id="UP001172101">
    <property type="component" value="Unassembled WGS sequence"/>
</dbReference>
<dbReference type="EMBL" id="JAUIRO010000002">
    <property type="protein sequence ID" value="KAK0727606.1"/>
    <property type="molecule type" value="Genomic_DNA"/>
</dbReference>